<accession>A0ABN2RTB2</accession>
<feature type="domain" description="DUF559" evidence="2">
    <location>
        <begin position="245"/>
        <end position="296"/>
    </location>
</feature>
<sequence>MSGPTPLPEQLEGRAFSLREADELGVPRGRLRRGDLETPLRGVRVRRQKRAKRTPKKPWKRLRKANLARARIEAARLPADAAFSHITAGVALGFPLEMGRLRHPTTHVTSTSDDARRRRPEVKVHPLPKDQRHVVAKGLRVTHPVDTWCALSAMLSIDELVAIGDHLVRRQSPDATIEELRLAVERYAGRWGAKRLREAMALVRPRTDSPKETEVRLLLVRAGLPEPTINVPVRDRNGHHIKLGDMVYEEYRVLVEYDGEQHRTDSAQYDKDAADLERASASGWLVIRVRKGQLRSPYSIVARVRRALHSRGHFPSSPVTDATRR</sequence>
<organism evidence="3 4">
    <name type="scientific">Microbacterium pumilum</name>
    <dbReference type="NCBI Taxonomy" id="344165"/>
    <lineage>
        <taxon>Bacteria</taxon>
        <taxon>Bacillati</taxon>
        <taxon>Actinomycetota</taxon>
        <taxon>Actinomycetes</taxon>
        <taxon>Micrococcales</taxon>
        <taxon>Microbacteriaceae</taxon>
        <taxon>Microbacterium</taxon>
    </lineage>
</organism>
<dbReference type="Pfam" id="PF04480">
    <property type="entry name" value="DUF559"/>
    <property type="match status" value="1"/>
</dbReference>
<feature type="region of interest" description="Disordered" evidence="1">
    <location>
        <begin position="1"/>
        <end position="61"/>
    </location>
</feature>
<comment type="caution">
    <text evidence="3">The sequence shown here is derived from an EMBL/GenBank/DDBJ whole genome shotgun (WGS) entry which is preliminary data.</text>
</comment>
<evidence type="ECO:0000313" key="4">
    <source>
        <dbReference type="Proteomes" id="UP001500326"/>
    </source>
</evidence>
<evidence type="ECO:0000313" key="3">
    <source>
        <dbReference type="EMBL" id="GAA1974566.1"/>
    </source>
</evidence>
<keyword evidence="4" id="KW-1185">Reference proteome</keyword>
<dbReference type="EMBL" id="BAAAOH010000001">
    <property type="protein sequence ID" value="GAA1974566.1"/>
    <property type="molecule type" value="Genomic_DNA"/>
</dbReference>
<evidence type="ECO:0000256" key="1">
    <source>
        <dbReference type="SAM" id="MobiDB-lite"/>
    </source>
</evidence>
<protein>
    <recommendedName>
        <fullName evidence="2">DUF559 domain-containing protein</fullName>
    </recommendedName>
</protein>
<dbReference type="InterPro" id="IPR011335">
    <property type="entry name" value="Restrct_endonuc-II-like"/>
</dbReference>
<dbReference type="RefSeq" id="WP_344058016.1">
    <property type="nucleotide sequence ID" value="NZ_BAAAOH010000001.1"/>
</dbReference>
<evidence type="ECO:0000259" key="2">
    <source>
        <dbReference type="Pfam" id="PF04480"/>
    </source>
</evidence>
<gene>
    <name evidence="3" type="ORF">GCM10009777_03940</name>
</gene>
<dbReference type="SUPFAM" id="SSF52980">
    <property type="entry name" value="Restriction endonuclease-like"/>
    <property type="match status" value="1"/>
</dbReference>
<proteinExistence type="predicted"/>
<dbReference type="Proteomes" id="UP001500326">
    <property type="component" value="Unassembled WGS sequence"/>
</dbReference>
<feature type="compositionally biased region" description="Basic residues" evidence="1">
    <location>
        <begin position="43"/>
        <end position="61"/>
    </location>
</feature>
<dbReference type="Gene3D" id="3.40.960.10">
    <property type="entry name" value="VSR Endonuclease"/>
    <property type="match status" value="1"/>
</dbReference>
<dbReference type="InterPro" id="IPR007569">
    <property type="entry name" value="DUF559"/>
</dbReference>
<reference evidence="3 4" key="1">
    <citation type="journal article" date="2019" name="Int. J. Syst. Evol. Microbiol.">
        <title>The Global Catalogue of Microorganisms (GCM) 10K type strain sequencing project: providing services to taxonomists for standard genome sequencing and annotation.</title>
        <authorList>
            <consortium name="The Broad Institute Genomics Platform"/>
            <consortium name="The Broad Institute Genome Sequencing Center for Infectious Disease"/>
            <person name="Wu L."/>
            <person name="Ma J."/>
        </authorList>
    </citation>
    <scope>NUCLEOTIDE SEQUENCE [LARGE SCALE GENOMIC DNA]</scope>
    <source>
        <strain evidence="3 4">JCM 14902</strain>
    </source>
</reference>
<name>A0ABN2RTB2_9MICO</name>